<feature type="chain" id="PRO_5029008404" evidence="1">
    <location>
        <begin position="19"/>
        <end position="191"/>
    </location>
</feature>
<sequence length="191" mass="20472">MKLTTSLISAVALHAASAVSRETASGCNVEGNLFQLEAFATIGSNDTGLNPVSITPWGELGTDSLAVLDFPDSDKIEQSVFYINKDNNNLIVLDVFNYLNAANGYTDTPEGGELKFTFFNDTSRDFYWVDFDIDEDGHLTANGAADVFTNCGGSNSTTLTGSLAIGNVPGKNCQPLDYLSIYAVSSELRIE</sequence>
<dbReference type="Proteomes" id="UP000509510">
    <property type="component" value="Chromosome VI"/>
</dbReference>
<gene>
    <name evidence="2" type="ORF">TRUGW13939_10964</name>
</gene>
<dbReference type="OrthoDB" id="4463518at2759"/>
<evidence type="ECO:0000256" key="1">
    <source>
        <dbReference type="SAM" id="SignalP"/>
    </source>
</evidence>
<proteinExistence type="predicted"/>
<dbReference type="AlphaFoldDB" id="A0A7H8RGT3"/>
<dbReference type="RefSeq" id="XP_035349967.1">
    <property type="nucleotide sequence ID" value="XM_035494074.1"/>
</dbReference>
<keyword evidence="1" id="KW-0732">Signal</keyword>
<dbReference type="GeneID" id="55998443"/>
<reference evidence="3" key="1">
    <citation type="submission" date="2020-06" db="EMBL/GenBank/DDBJ databases">
        <title>A chromosome-scale genome assembly of Talaromyces rugulosus W13939.</title>
        <authorList>
            <person name="Wang B."/>
            <person name="Guo L."/>
            <person name="Ye K."/>
            <person name="Wang L."/>
        </authorList>
    </citation>
    <scope>NUCLEOTIDE SEQUENCE [LARGE SCALE GENOMIC DNA]</scope>
    <source>
        <strain evidence="3">W13939</strain>
    </source>
</reference>
<dbReference type="EMBL" id="CP055903">
    <property type="protein sequence ID" value="QKX63793.1"/>
    <property type="molecule type" value="Genomic_DNA"/>
</dbReference>
<protein>
    <submittedName>
        <fullName evidence="2">Uncharacterized protein</fullName>
    </submittedName>
</protein>
<evidence type="ECO:0000313" key="2">
    <source>
        <dbReference type="EMBL" id="QKX63793.1"/>
    </source>
</evidence>
<name>A0A7H8RGT3_TALRU</name>
<organism evidence="2 3">
    <name type="scientific">Talaromyces rugulosus</name>
    <name type="common">Penicillium rugulosum</name>
    <dbReference type="NCBI Taxonomy" id="121627"/>
    <lineage>
        <taxon>Eukaryota</taxon>
        <taxon>Fungi</taxon>
        <taxon>Dikarya</taxon>
        <taxon>Ascomycota</taxon>
        <taxon>Pezizomycotina</taxon>
        <taxon>Eurotiomycetes</taxon>
        <taxon>Eurotiomycetidae</taxon>
        <taxon>Eurotiales</taxon>
        <taxon>Trichocomaceae</taxon>
        <taxon>Talaromyces</taxon>
        <taxon>Talaromyces sect. Islandici</taxon>
    </lineage>
</organism>
<feature type="signal peptide" evidence="1">
    <location>
        <begin position="1"/>
        <end position="18"/>
    </location>
</feature>
<accession>A0A7H8RGT3</accession>
<keyword evidence="3" id="KW-1185">Reference proteome</keyword>
<dbReference type="KEGG" id="trg:TRUGW13939_10964"/>
<evidence type="ECO:0000313" key="3">
    <source>
        <dbReference type="Proteomes" id="UP000509510"/>
    </source>
</evidence>